<keyword evidence="4" id="KW-0472">Membrane</keyword>
<organism evidence="6 7">
    <name type="scientific">Dyella kyungheensis</name>
    <dbReference type="NCBI Taxonomy" id="1242174"/>
    <lineage>
        <taxon>Bacteria</taxon>
        <taxon>Pseudomonadati</taxon>
        <taxon>Pseudomonadota</taxon>
        <taxon>Gammaproteobacteria</taxon>
        <taxon>Lysobacterales</taxon>
        <taxon>Rhodanobacteraceae</taxon>
        <taxon>Dyella</taxon>
    </lineage>
</organism>
<evidence type="ECO:0000256" key="1">
    <source>
        <dbReference type="ARBA" id="ARBA00004167"/>
    </source>
</evidence>
<dbReference type="SUPFAM" id="SSF74653">
    <property type="entry name" value="TolA/TonB C-terminal domain"/>
    <property type="match status" value="1"/>
</dbReference>
<dbReference type="Pfam" id="PF03544">
    <property type="entry name" value="TonB_C"/>
    <property type="match status" value="1"/>
</dbReference>
<keyword evidence="7" id="KW-1185">Reference proteome</keyword>
<dbReference type="Proteomes" id="UP001430065">
    <property type="component" value="Unassembled WGS sequence"/>
</dbReference>
<name>A0ABS2JN04_9GAMM</name>
<dbReference type="InterPro" id="IPR006260">
    <property type="entry name" value="TonB/TolA_C"/>
</dbReference>
<evidence type="ECO:0000313" key="7">
    <source>
        <dbReference type="Proteomes" id="UP001430065"/>
    </source>
</evidence>
<evidence type="ECO:0000313" key="6">
    <source>
        <dbReference type="EMBL" id="MBM7120426.1"/>
    </source>
</evidence>
<comment type="caution">
    <text evidence="6">The sequence shown here is derived from an EMBL/GenBank/DDBJ whole genome shotgun (WGS) entry which is preliminary data.</text>
</comment>
<evidence type="ECO:0000256" key="3">
    <source>
        <dbReference type="ARBA" id="ARBA00022989"/>
    </source>
</evidence>
<feature type="domain" description="TonB C-terminal" evidence="5">
    <location>
        <begin position="80"/>
        <end position="174"/>
    </location>
</feature>
<dbReference type="Gene3D" id="3.30.1150.10">
    <property type="match status" value="1"/>
</dbReference>
<accession>A0ABS2JN04</accession>
<proteinExistence type="predicted"/>
<evidence type="ECO:0000256" key="2">
    <source>
        <dbReference type="ARBA" id="ARBA00022692"/>
    </source>
</evidence>
<evidence type="ECO:0000256" key="4">
    <source>
        <dbReference type="ARBA" id="ARBA00023136"/>
    </source>
</evidence>
<dbReference type="RefSeq" id="WP_204634891.1">
    <property type="nucleotide sequence ID" value="NZ_JADIKC010000002.1"/>
</dbReference>
<gene>
    <name evidence="6" type="ORF">ISP20_04555</name>
</gene>
<dbReference type="EMBL" id="JADIKC010000002">
    <property type="protein sequence ID" value="MBM7120426.1"/>
    <property type="molecule type" value="Genomic_DNA"/>
</dbReference>
<keyword evidence="3" id="KW-1133">Transmembrane helix</keyword>
<comment type="subcellular location">
    <subcellularLocation>
        <location evidence="1">Membrane</location>
        <topology evidence="1">Single-pass membrane protein</topology>
    </subcellularLocation>
</comment>
<reference evidence="6 7" key="1">
    <citation type="submission" date="2020-10" db="EMBL/GenBank/DDBJ databases">
        <title>Phylogeny of dyella-like bacteria.</title>
        <authorList>
            <person name="Fu J."/>
        </authorList>
    </citation>
    <scope>NUCLEOTIDE SEQUENCE [LARGE SCALE GENOMIC DNA]</scope>
    <source>
        <strain evidence="6 7">THG-B117</strain>
    </source>
</reference>
<dbReference type="InterPro" id="IPR037682">
    <property type="entry name" value="TonB_C"/>
</dbReference>
<keyword evidence="2" id="KW-0812">Transmembrane</keyword>
<evidence type="ECO:0000259" key="5">
    <source>
        <dbReference type="PROSITE" id="PS52015"/>
    </source>
</evidence>
<protein>
    <submittedName>
        <fullName evidence="6">Energy transducer TonB</fullName>
    </submittedName>
</protein>
<dbReference type="PROSITE" id="PS52015">
    <property type="entry name" value="TONB_CTD"/>
    <property type="match status" value="1"/>
</dbReference>
<dbReference type="NCBIfam" id="TIGR01352">
    <property type="entry name" value="tonB_Cterm"/>
    <property type="match status" value="1"/>
</dbReference>
<sequence length="174" mass="18356">MFRLRTTISLSLLALAVGVAGTAWLSSLTGDWQGPAGKVSARRDTVRTVLRRHARTPPPGQPAVVVATVRTSAAPTHVAPELPTLTPIEMPALPTSWLQRTAFVDGRVVLRLGIDGEGRVDQAAVAESSGNAALDERALRTVARWRFAVPGDHPGGLTGALVMRFDATPPNASL</sequence>